<name>A0A6S7C540_9BURK</name>
<evidence type="ECO:0000313" key="3">
    <source>
        <dbReference type="Proteomes" id="UP000494115"/>
    </source>
</evidence>
<gene>
    <name evidence="2" type="ORF">LMG28138_01198</name>
</gene>
<evidence type="ECO:0000256" key="1">
    <source>
        <dbReference type="SAM" id="SignalP"/>
    </source>
</evidence>
<feature type="signal peptide" evidence="1">
    <location>
        <begin position="1"/>
        <end position="26"/>
    </location>
</feature>
<dbReference type="AlphaFoldDB" id="A0A6S7C540"/>
<reference evidence="2 3" key="1">
    <citation type="submission" date="2020-04" db="EMBL/GenBank/DDBJ databases">
        <authorList>
            <person name="De Canck E."/>
        </authorList>
    </citation>
    <scope>NUCLEOTIDE SEQUENCE [LARGE SCALE GENOMIC DNA]</scope>
    <source>
        <strain evidence="2 3">LMG 28138</strain>
    </source>
</reference>
<feature type="chain" id="PRO_5028885293" evidence="1">
    <location>
        <begin position="27"/>
        <end position="56"/>
    </location>
</feature>
<sequence length="56" mass="5595">MKTRRTEILGAALAGLLCLLVCAGCAQVGTDDAGSAVPTGKVTAYGVIDEGVTVTR</sequence>
<organism evidence="2 3">
    <name type="scientific">Pararobbsia alpina</name>
    <dbReference type="NCBI Taxonomy" id="621374"/>
    <lineage>
        <taxon>Bacteria</taxon>
        <taxon>Pseudomonadati</taxon>
        <taxon>Pseudomonadota</taxon>
        <taxon>Betaproteobacteria</taxon>
        <taxon>Burkholderiales</taxon>
        <taxon>Burkholderiaceae</taxon>
        <taxon>Pararobbsia</taxon>
    </lineage>
</organism>
<accession>A0A6S7C540</accession>
<dbReference type="EMBL" id="CADIKM010000004">
    <property type="protein sequence ID" value="CAB3781392.1"/>
    <property type="molecule type" value="Genomic_DNA"/>
</dbReference>
<protein>
    <submittedName>
        <fullName evidence="2">Uncharacterized protein</fullName>
    </submittedName>
</protein>
<dbReference type="Proteomes" id="UP000494115">
    <property type="component" value="Unassembled WGS sequence"/>
</dbReference>
<evidence type="ECO:0000313" key="2">
    <source>
        <dbReference type="EMBL" id="CAB3781392.1"/>
    </source>
</evidence>
<proteinExistence type="predicted"/>
<dbReference type="RefSeq" id="WP_175103737.1">
    <property type="nucleotide sequence ID" value="NZ_CADIKM010000004.1"/>
</dbReference>
<keyword evidence="3" id="KW-1185">Reference proteome</keyword>
<keyword evidence="1" id="KW-0732">Signal</keyword>